<keyword evidence="2" id="KW-0479">Metal-binding</keyword>
<feature type="transmembrane region" description="Helical" evidence="7">
    <location>
        <begin position="113"/>
        <end position="139"/>
    </location>
</feature>
<evidence type="ECO:0000256" key="7">
    <source>
        <dbReference type="SAM" id="Phobius"/>
    </source>
</evidence>
<evidence type="ECO:0000256" key="5">
    <source>
        <dbReference type="ARBA" id="ARBA00023049"/>
    </source>
</evidence>
<protein>
    <submittedName>
        <fullName evidence="9">M48 family metallopeptidase</fullName>
    </submittedName>
</protein>
<dbReference type="GO" id="GO:0051603">
    <property type="term" value="P:proteolysis involved in protein catabolic process"/>
    <property type="evidence" value="ECO:0007669"/>
    <property type="project" value="TreeGrafter"/>
</dbReference>
<dbReference type="Gene3D" id="3.30.2010.10">
    <property type="entry name" value="Metalloproteases ('zincins'), catalytic domain"/>
    <property type="match status" value="1"/>
</dbReference>
<feature type="domain" description="Peptidase M48" evidence="8">
    <location>
        <begin position="166"/>
        <end position="364"/>
    </location>
</feature>
<dbReference type="Proteomes" id="UP000298264">
    <property type="component" value="Unassembled WGS sequence"/>
</dbReference>
<accession>A0A4R9LRY2</accession>
<keyword evidence="5 6" id="KW-0482">Metalloprotease</keyword>
<keyword evidence="7" id="KW-0472">Membrane</keyword>
<keyword evidence="1 6" id="KW-0645">Protease</keyword>
<evidence type="ECO:0000256" key="3">
    <source>
        <dbReference type="ARBA" id="ARBA00022801"/>
    </source>
</evidence>
<dbReference type="OrthoDB" id="9810445at2"/>
<dbReference type="GO" id="GO:0004222">
    <property type="term" value="F:metalloendopeptidase activity"/>
    <property type="evidence" value="ECO:0007669"/>
    <property type="project" value="InterPro"/>
</dbReference>
<name>A0A4R9LRY2_9LEPT</name>
<reference evidence="9" key="1">
    <citation type="journal article" date="2019" name="PLoS Negl. Trop. Dis.">
        <title>Revisiting the worldwide diversity of Leptospira species in the environment.</title>
        <authorList>
            <person name="Vincent A.T."/>
            <person name="Schiettekatte O."/>
            <person name="Bourhy P."/>
            <person name="Veyrier F.J."/>
            <person name="Picardeau M."/>
        </authorList>
    </citation>
    <scope>NUCLEOTIDE SEQUENCE [LARGE SCALE GENOMIC DNA]</scope>
    <source>
        <strain evidence="9">201400974</strain>
    </source>
</reference>
<dbReference type="PANTHER" id="PTHR22726">
    <property type="entry name" value="METALLOENDOPEPTIDASE OMA1"/>
    <property type="match status" value="1"/>
</dbReference>
<keyword evidence="7" id="KW-0812">Transmembrane</keyword>
<dbReference type="EMBL" id="RQHV01000042">
    <property type="protein sequence ID" value="TGN11162.1"/>
    <property type="molecule type" value="Genomic_DNA"/>
</dbReference>
<dbReference type="InterPro" id="IPR051156">
    <property type="entry name" value="Mito/Outer_Membr_Metalloprot"/>
</dbReference>
<evidence type="ECO:0000256" key="6">
    <source>
        <dbReference type="RuleBase" id="RU003983"/>
    </source>
</evidence>
<comment type="caution">
    <text evidence="9">The sequence shown here is derived from an EMBL/GenBank/DDBJ whole genome shotgun (WGS) entry which is preliminary data.</text>
</comment>
<sequence>MNQKLEFKARYFNGKSAIPESGVASLQNNRINFQSETLTQKFSIEGLANFETTPNGCKFTILPDETAESPIIEIFCTKEEKQNIESIWFENKKKQGFFQNLIYSSKQLDLRTVFLFGIFFAVVIGSFYYFILLKLYVLFPTQFDEKLGNEVNKQVESQFSICHSEEAQKFLEDAVKNLKPKDSPFNYQIKIINRPESNAFALSGGRVYFFSGLIRNASTPEEVVGVLAHELAHVEKRHHIRNLIKAMGTAFAISVVVGPGLGDFEIIETVSEIGTTIAVLKFSRDFEVEADSYSIQLLKNANYSPAGLYLFFQRLEKEESLAEHTEKTKKPDKTSDSISKKIFDFSNFLSTHPRTEDRMKAFKDIVAKTDSRKTKKLVSKDKWKRIQKACIND</sequence>
<dbReference type="CDD" id="cd07332">
    <property type="entry name" value="M48C_Oma1_like"/>
    <property type="match status" value="1"/>
</dbReference>
<evidence type="ECO:0000259" key="8">
    <source>
        <dbReference type="Pfam" id="PF01435"/>
    </source>
</evidence>
<evidence type="ECO:0000256" key="4">
    <source>
        <dbReference type="ARBA" id="ARBA00022833"/>
    </source>
</evidence>
<evidence type="ECO:0000256" key="1">
    <source>
        <dbReference type="ARBA" id="ARBA00022670"/>
    </source>
</evidence>
<dbReference type="RefSeq" id="WP_135763915.1">
    <property type="nucleotide sequence ID" value="NZ_RQHV01000042.1"/>
</dbReference>
<comment type="cofactor">
    <cofactor evidence="6">
        <name>Zn(2+)</name>
        <dbReference type="ChEBI" id="CHEBI:29105"/>
    </cofactor>
    <text evidence="6">Binds 1 zinc ion per subunit.</text>
</comment>
<keyword evidence="4 6" id="KW-0862">Zinc</keyword>
<dbReference type="GO" id="GO:0016020">
    <property type="term" value="C:membrane"/>
    <property type="evidence" value="ECO:0007669"/>
    <property type="project" value="TreeGrafter"/>
</dbReference>
<dbReference type="GO" id="GO:0046872">
    <property type="term" value="F:metal ion binding"/>
    <property type="evidence" value="ECO:0007669"/>
    <property type="project" value="UniProtKB-KW"/>
</dbReference>
<dbReference type="InterPro" id="IPR001915">
    <property type="entry name" value="Peptidase_M48"/>
</dbReference>
<dbReference type="AlphaFoldDB" id="A0A4R9LRY2"/>
<evidence type="ECO:0000256" key="2">
    <source>
        <dbReference type="ARBA" id="ARBA00022723"/>
    </source>
</evidence>
<keyword evidence="3 6" id="KW-0378">Hydrolase</keyword>
<keyword evidence="7" id="KW-1133">Transmembrane helix</keyword>
<evidence type="ECO:0000313" key="10">
    <source>
        <dbReference type="Proteomes" id="UP000298264"/>
    </source>
</evidence>
<dbReference type="Pfam" id="PF01435">
    <property type="entry name" value="Peptidase_M48"/>
    <property type="match status" value="1"/>
</dbReference>
<keyword evidence="10" id="KW-1185">Reference proteome</keyword>
<organism evidence="9 10">
    <name type="scientific">Leptospira ilyithenensis</name>
    <dbReference type="NCBI Taxonomy" id="2484901"/>
    <lineage>
        <taxon>Bacteria</taxon>
        <taxon>Pseudomonadati</taxon>
        <taxon>Spirochaetota</taxon>
        <taxon>Spirochaetia</taxon>
        <taxon>Leptospirales</taxon>
        <taxon>Leptospiraceae</taxon>
        <taxon>Leptospira</taxon>
    </lineage>
</organism>
<comment type="similarity">
    <text evidence="6">Belongs to the peptidase M48 family.</text>
</comment>
<gene>
    <name evidence="9" type="ORF">EHS11_08395</name>
</gene>
<dbReference type="PANTHER" id="PTHR22726:SF1">
    <property type="entry name" value="METALLOENDOPEPTIDASE OMA1, MITOCHONDRIAL"/>
    <property type="match status" value="1"/>
</dbReference>
<evidence type="ECO:0000313" key="9">
    <source>
        <dbReference type="EMBL" id="TGN11162.1"/>
    </source>
</evidence>
<proteinExistence type="inferred from homology"/>